<dbReference type="EMBL" id="HE580271">
    <property type="protein sequence ID" value="CCD24984.1"/>
    <property type="molecule type" value="Genomic_DNA"/>
</dbReference>
<name>G0WB64_NAUDC</name>
<evidence type="ECO:0000313" key="3">
    <source>
        <dbReference type="Proteomes" id="UP000000689"/>
    </source>
</evidence>
<dbReference type="AlphaFoldDB" id="G0WB64"/>
<sequence>MSSSGGILKRISEMFHESKARPESSVSHTYIPKPNEDMLFDLPNLKENLKTDTQLDTKSHICYYPHGTFIKKVEVEKLKEPYLYVDDFLALKNRISIEHVEEITKAITASEPESHSQSLTQLQPKDTLLKPTVTKNENAIKKRTKRLTEATIKKMINFDNQFVKSNMKTSLSTRIRMY</sequence>
<dbReference type="Proteomes" id="UP000000689">
    <property type="component" value="Chromosome 5"/>
</dbReference>
<dbReference type="KEGG" id="ndi:NDAI_0E01680"/>
<dbReference type="GeneID" id="11498874"/>
<evidence type="ECO:0000313" key="2">
    <source>
        <dbReference type="EMBL" id="CCD24984.1"/>
    </source>
</evidence>
<feature type="compositionally biased region" description="Polar residues" evidence="1">
    <location>
        <begin position="115"/>
        <end position="124"/>
    </location>
</feature>
<protein>
    <submittedName>
        <fullName evidence="2">Uncharacterized protein</fullName>
    </submittedName>
</protein>
<dbReference type="RefSeq" id="XP_003670227.1">
    <property type="nucleotide sequence ID" value="XM_003670179.1"/>
</dbReference>
<gene>
    <name evidence="2" type="primary">NDAI0E01680</name>
    <name evidence="2" type="ordered locus">NDAI_0E01680</name>
</gene>
<accession>G0WB64</accession>
<dbReference type="HOGENOM" id="CLU_1511001_0_0_1"/>
<keyword evidence="3" id="KW-1185">Reference proteome</keyword>
<feature type="region of interest" description="Disordered" evidence="1">
    <location>
        <begin position="108"/>
        <end position="128"/>
    </location>
</feature>
<reference evidence="2 3" key="1">
    <citation type="journal article" date="2011" name="Proc. Natl. Acad. Sci. U.S.A.">
        <title>Evolutionary erosion of yeast sex chromosomes by mating-type switching accidents.</title>
        <authorList>
            <person name="Gordon J.L."/>
            <person name="Armisen D."/>
            <person name="Proux-Wera E."/>
            <person name="Oheigeartaigh S.S."/>
            <person name="Byrne K.P."/>
            <person name="Wolfe K.H."/>
        </authorList>
    </citation>
    <scope>NUCLEOTIDE SEQUENCE [LARGE SCALE GENOMIC DNA]</scope>
    <source>
        <strain evidence="3">ATCC 10597 / BCRC 20456 / CBS 421 / NBRC 0211 / NRRL Y-12639</strain>
    </source>
</reference>
<organism evidence="2 3">
    <name type="scientific">Naumovozyma dairenensis (strain ATCC 10597 / BCRC 20456 / CBS 421 / NBRC 0211 / NRRL Y-12639)</name>
    <name type="common">Saccharomyces dairenensis</name>
    <dbReference type="NCBI Taxonomy" id="1071378"/>
    <lineage>
        <taxon>Eukaryota</taxon>
        <taxon>Fungi</taxon>
        <taxon>Dikarya</taxon>
        <taxon>Ascomycota</taxon>
        <taxon>Saccharomycotina</taxon>
        <taxon>Saccharomycetes</taxon>
        <taxon>Saccharomycetales</taxon>
        <taxon>Saccharomycetaceae</taxon>
        <taxon>Naumovozyma</taxon>
    </lineage>
</organism>
<proteinExistence type="predicted"/>
<evidence type="ECO:0000256" key="1">
    <source>
        <dbReference type="SAM" id="MobiDB-lite"/>
    </source>
</evidence>